<dbReference type="InterPro" id="IPR001810">
    <property type="entry name" value="F-box_dom"/>
</dbReference>
<sequence>MKLPVEIVERILLKCDGKTLKTAKRVSSEWKEIVNYLSRKTPLWQWCCREEIPDKELVDYLNKYSNLDLEKWQKIYDNWVSWQNVQNGIRYDIISSPVEIPRISYIAVSGNYIAVGSEDGRVRVYSQNWKPFSHSRHKAVKVMKITFIDNTLTNEQCLVIAYPRALVIDYFQKTSNPTILEDIKDHSVYKNYICYEKIRGRISIVKLCFGDGDTKILMEIWFSRIYSPSYPTCLNIWNGVCTLLINNEVQSVNYDPADPPPMLGLNRVAKLRSSLNQISENSYQILRDDIIISLGKADSYAKEEFIEFFILGPNRECSKKLFNTWEVLNSFITCIFVYGNTLVLGVDCGNVYFYHVSCWKYFDIRHYQKKIIVGQHPIISIDVKETENERKFYVASSFRIHEIIGYEVKLDF</sequence>
<dbReference type="AlphaFoldDB" id="A0ABD2MHY8"/>
<evidence type="ECO:0000313" key="2">
    <source>
        <dbReference type="EMBL" id="KAL3265974.1"/>
    </source>
</evidence>
<comment type="caution">
    <text evidence="2">The sequence shown here is derived from an EMBL/GenBank/DDBJ whole genome shotgun (WGS) entry which is preliminary data.</text>
</comment>
<dbReference type="Proteomes" id="UP001516400">
    <property type="component" value="Unassembled WGS sequence"/>
</dbReference>
<name>A0ABD2MHY8_9CUCU</name>
<dbReference type="EMBL" id="JABFTP020000001">
    <property type="protein sequence ID" value="KAL3265974.1"/>
    <property type="molecule type" value="Genomic_DNA"/>
</dbReference>
<feature type="domain" description="F-box" evidence="1">
    <location>
        <begin position="1"/>
        <end position="47"/>
    </location>
</feature>
<dbReference type="Pfam" id="PF00646">
    <property type="entry name" value="F-box"/>
    <property type="match status" value="1"/>
</dbReference>
<dbReference type="CDD" id="cd09917">
    <property type="entry name" value="F-box_SF"/>
    <property type="match status" value="1"/>
</dbReference>
<dbReference type="InterPro" id="IPR036322">
    <property type="entry name" value="WD40_repeat_dom_sf"/>
</dbReference>
<proteinExistence type="predicted"/>
<organism evidence="2 3">
    <name type="scientific">Cryptolaemus montrouzieri</name>
    <dbReference type="NCBI Taxonomy" id="559131"/>
    <lineage>
        <taxon>Eukaryota</taxon>
        <taxon>Metazoa</taxon>
        <taxon>Ecdysozoa</taxon>
        <taxon>Arthropoda</taxon>
        <taxon>Hexapoda</taxon>
        <taxon>Insecta</taxon>
        <taxon>Pterygota</taxon>
        <taxon>Neoptera</taxon>
        <taxon>Endopterygota</taxon>
        <taxon>Coleoptera</taxon>
        <taxon>Polyphaga</taxon>
        <taxon>Cucujiformia</taxon>
        <taxon>Coccinelloidea</taxon>
        <taxon>Coccinellidae</taxon>
        <taxon>Scymninae</taxon>
        <taxon>Scymnini</taxon>
        <taxon>Cryptolaemus</taxon>
    </lineage>
</organism>
<accession>A0ABD2MHY8</accession>
<protein>
    <recommendedName>
        <fullName evidence="1">F-box domain-containing protein</fullName>
    </recommendedName>
</protein>
<dbReference type="Gene3D" id="1.20.1280.50">
    <property type="match status" value="1"/>
</dbReference>
<reference evidence="2 3" key="1">
    <citation type="journal article" date="2021" name="BMC Biol.">
        <title>Horizontally acquired antibacterial genes associated with adaptive radiation of ladybird beetles.</title>
        <authorList>
            <person name="Li H.S."/>
            <person name="Tang X.F."/>
            <person name="Huang Y.H."/>
            <person name="Xu Z.Y."/>
            <person name="Chen M.L."/>
            <person name="Du X.Y."/>
            <person name="Qiu B.Y."/>
            <person name="Chen P.T."/>
            <person name="Zhang W."/>
            <person name="Slipinski A."/>
            <person name="Escalona H.E."/>
            <person name="Waterhouse R.M."/>
            <person name="Zwick A."/>
            <person name="Pang H."/>
        </authorList>
    </citation>
    <scope>NUCLEOTIDE SEQUENCE [LARGE SCALE GENOMIC DNA]</scope>
    <source>
        <strain evidence="2">SYSU2018</strain>
    </source>
</reference>
<evidence type="ECO:0000259" key="1">
    <source>
        <dbReference type="PROSITE" id="PS50181"/>
    </source>
</evidence>
<evidence type="ECO:0000313" key="3">
    <source>
        <dbReference type="Proteomes" id="UP001516400"/>
    </source>
</evidence>
<gene>
    <name evidence="2" type="ORF">HHI36_010163</name>
</gene>
<dbReference type="SUPFAM" id="SSF50978">
    <property type="entry name" value="WD40 repeat-like"/>
    <property type="match status" value="1"/>
</dbReference>
<keyword evidence="3" id="KW-1185">Reference proteome</keyword>
<dbReference type="PROSITE" id="PS50181">
    <property type="entry name" value="FBOX"/>
    <property type="match status" value="1"/>
</dbReference>
<dbReference type="InterPro" id="IPR036047">
    <property type="entry name" value="F-box-like_dom_sf"/>
</dbReference>
<dbReference type="SUPFAM" id="SSF81383">
    <property type="entry name" value="F-box domain"/>
    <property type="match status" value="1"/>
</dbReference>